<accession>A0AA49CJ40</accession>
<reference evidence="6" key="1">
    <citation type="journal article" date="1968" name="J. Invertebr. Pathol.">
        <title>A previously undescribed polyhedrosis of the zebra caterpillar, Ceramica picta.</title>
        <authorList>
            <person name="Adams J.R."/>
            <person name="Wallis R.L."/>
            <person name="Wilcox T.A."/>
            <person name="Faust R.M."/>
        </authorList>
    </citation>
    <scope>NUCLEOTIDE SEQUENCE</scope>
    <source>
        <strain evidence="6">185</strain>
        <strain evidence="7">600</strain>
    </source>
</reference>
<evidence type="ECO:0000256" key="1">
    <source>
        <dbReference type="ARBA" id="ARBA00006581"/>
    </source>
</evidence>
<keyword evidence="3" id="KW-0378">Hydrolase</keyword>
<dbReference type="Gene3D" id="2.70.40.10">
    <property type="match status" value="1"/>
</dbReference>
<comment type="similarity">
    <text evidence="1">Belongs to the dUTPase family.</text>
</comment>
<dbReference type="InterPro" id="IPR033704">
    <property type="entry name" value="dUTPase_trimeric"/>
</dbReference>
<dbReference type="InterPro" id="IPR008181">
    <property type="entry name" value="dUTPase"/>
</dbReference>
<sequence>MAGRVIKFKKSVNAFVPQMATAGSAGYDLRTPVDFVIKARDKHIVDIGVAIELPYDTYAQVKSRSGLAFHHQIVVGAGVIDNDYRGTINVLLFNHGKKSRTFKRGDKIAQMIVHQYCKLPLIETDELSTTQRDTNGFGSTGR</sequence>
<dbReference type="GO" id="GO:0046081">
    <property type="term" value="P:dUTP catabolic process"/>
    <property type="evidence" value="ECO:0007669"/>
    <property type="project" value="InterPro"/>
</dbReference>
<dbReference type="EMBL" id="MW892741">
    <property type="protein sequence ID" value="UVZ35080.1"/>
    <property type="molecule type" value="Genomic_DNA"/>
</dbReference>
<dbReference type="InterPro" id="IPR036157">
    <property type="entry name" value="dUTPase-like_sf"/>
</dbReference>
<evidence type="ECO:0000256" key="2">
    <source>
        <dbReference type="ARBA" id="ARBA00012379"/>
    </source>
</evidence>
<evidence type="ECO:0000256" key="4">
    <source>
        <dbReference type="ARBA" id="ARBA00023080"/>
    </source>
</evidence>
<keyword evidence="4" id="KW-0546">Nucleotide metabolism</keyword>
<dbReference type="EMBL" id="MW892740">
    <property type="protein sequence ID" value="UVZ34909.1"/>
    <property type="molecule type" value="Genomic_DNA"/>
</dbReference>
<dbReference type="GO" id="GO:0004170">
    <property type="term" value="F:dUTP diphosphatase activity"/>
    <property type="evidence" value="ECO:0007669"/>
    <property type="project" value="UniProtKB-EC"/>
</dbReference>
<evidence type="ECO:0000256" key="3">
    <source>
        <dbReference type="ARBA" id="ARBA00022801"/>
    </source>
</evidence>
<dbReference type="SUPFAM" id="SSF51283">
    <property type="entry name" value="dUTPase-like"/>
    <property type="match status" value="1"/>
</dbReference>
<dbReference type="GO" id="GO:0006226">
    <property type="term" value="P:dUMP biosynthetic process"/>
    <property type="evidence" value="ECO:0007669"/>
    <property type="project" value="InterPro"/>
</dbReference>
<dbReference type="InterPro" id="IPR029054">
    <property type="entry name" value="dUTPase-like"/>
</dbReference>
<dbReference type="EC" id="3.6.1.23" evidence="2"/>
<dbReference type="PANTHER" id="PTHR11241">
    <property type="entry name" value="DEOXYURIDINE 5'-TRIPHOSPHATE NUCLEOTIDOHYDROLASE"/>
    <property type="match status" value="1"/>
</dbReference>
<reference evidence="6" key="2">
    <citation type="submission" date="2021-04" db="EMBL/GenBank/DDBJ databases">
        <title>Melanchra picta nucleopolyhedrovirus is an isolate of species Mamestra configurata nucleopolyhedrovirus A.</title>
        <authorList>
            <person name="Harrison R.L."/>
            <person name="Rowley D.L."/>
        </authorList>
    </citation>
    <scope>NUCLEOTIDE SEQUENCE</scope>
    <source>
        <strain evidence="6">185</strain>
        <strain evidence="7">600</strain>
    </source>
</reference>
<evidence type="ECO:0000259" key="5">
    <source>
        <dbReference type="Pfam" id="PF00692"/>
    </source>
</evidence>
<dbReference type="NCBIfam" id="TIGR00576">
    <property type="entry name" value="dut"/>
    <property type="match status" value="1"/>
</dbReference>
<evidence type="ECO:0000313" key="7">
    <source>
        <dbReference type="EMBL" id="UVZ35080.1"/>
    </source>
</evidence>
<dbReference type="CDD" id="cd07557">
    <property type="entry name" value="trimeric_dUTPase"/>
    <property type="match status" value="1"/>
</dbReference>
<evidence type="ECO:0000313" key="6">
    <source>
        <dbReference type="EMBL" id="UVZ34909.1"/>
    </source>
</evidence>
<organism evidence="6">
    <name type="scientific">Melanchra picta nucleopolyhedrovirus</name>
    <dbReference type="NCBI Taxonomy" id="2975247"/>
    <lineage>
        <taxon>Viruses</taxon>
        <taxon>Viruses incertae sedis</taxon>
        <taxon>Naldaviricetes</taxon>
        <taxon>Lefavirales</taxon>
        <taxon>Baculoviridae</taxon>
        <taxon>Alphabaculovirus</taxon>
        <taxon>Alphabaculovirus maconfiguratae</taxon>
    </lineage>
</organism>
<proteinExistence type="inferred from homology"/>
<name>A0AA49CJ40_NPVMC</name>
<dbReference type="PANTHER" id="PTHR11241:SF0">
    <property type="entry name" value="DEOXYURIDINE 5'-TRIPHOSPHATE NUCLEOTIDOHYDROLASE"/>
    <property type="match status" value="1"/>
</dbReference>
<dbReference type="NCBIfam" id="NF001862">
    <property type="entry name" value="PRK00601.1"/>
    <property type="match status" value="1"/>
</dbReference>
<protein>
    <recommendedName>
        <fullName evidence="2">dUTP diphosphatase</fullName>
        <ecNumber evidence="2">3.6.1.23</ecNumber>
    </recommendedName>
</protein>
<dbReference type="GO" id="GO:0000287">
    <property type="term" value="F:magnesium ion binding"/>
    <property type="evidence" value="ECO:0007669"/>
    <property type="project" value="InterPro"/>
</dbReference>
<dbReference type="Pfam" id="PF00692">
    <property type="entry name" value="dUTPase"/>
    <property type="match status" value="1"/>
</dbReference>
<feature type="domain" description="dUTPase-like" evidence="5">
    <location>
        <begin position="16"/>
        <end position="141"/>
    </location>
</feature>